<dbReference type="GO" id="GO:0005886">
    <property type="term" value="C:plasma membrane"/>
    <property type="evidence" value="ECO:0007669"/>
    <property type="project" value="UniProtKB-SubCell"/>
</dbReference>
<evidence type="ECO:0000313" key="9">
    <source>
        <dbReference type="EMBL" id="GEK16452.1"/>
    </source>
</evidence>
<keyword evidence="5 8" id="KW-1133">Transmembrane helix</keyword>
<evidence type="ECO:0000256" key="4">
    <source>
        <dbReference type="ARBA" id="ARBA00022692"/>
    </source>
</evidence>
<feature type="transmembrane region" description="Helical" evidence="8">
    <location>
        <begin position="92"/>
        <end position="114"/>
    </location>
</feature>
<evidence type="ECO:0000256" key="7">
    <source>
        <dbReference type="SAM" id="MobiDB-lite"/>
    </source>
</evidence>
<keyword evidence="4 8" id="KW-0812">Transmembrane</keyword>
<feature type="transmembrane region" description="Helical" evidence="8">
    <location>
        <begin position="312"/>
        <end position="333"/>
    </location>
</feature>
<dbReference type="InterPro" id="IPR052031">
    <property type="entry name" value="Membrane_Transporter-Flippase"/>
</dbReference>
<protein>
    <submittedName>
        <fullName evidence="9">MATE family efflux transporter</fullName>
    </submittedName>
</protein>
<reference evidence="9 10" key="1">
    <citation type="submission" date="2019-07" db="EMBL/GenBank/DDBJ databases">
        <title>Whole genome shotgun sequence of Cellulomonas persica NBRC 101101.</title>
        <authorList>
            <person name="Hosoyama A."/>
            <person name="Uohara A."/>
            <person name="Ohji S."/>
            <person name="Ichikawa N."/>
        </authorList>
    </citation>
    <scope>NUCLEOTIDE SEQUENCE [LARGE SCALE GENOMIC DNA]</scope>
    <source>
        <strain evidence="9 10">NBRC 101101</strain>
    </source>
</reference>
<feature type="transmembrane region" description="Helical" evidence="8">
    <location>
        <begin position="192"/>
        <end position="212"/>
    </location>
</feature>
<feature type="region of interest" description="Disordered" evidence="7">
    <location>
        <begin position="525"/>
        <end position="561"/>
    </location>
</feature>
<gene>
    <name evidence="9" type="ORF">CPE01_01850</name>
</gene>
<evidence type="ECO:0000256" key="1">
    <source>
        <dbReference type="ARBA" id="ARBA00004651"/>
    </source>
</evidence>
<dbReference type="InterPro" id="IPR002528">
    <property type="entry name" value="MATE_fam"/>
</dbReference>
<feature type="transmembrane region" description="Helical" evidence="8">
    <location>
        <begin position="165"/>
        <end position="186"/>
    </location>
</feature>
<sequence length="561" mass="57358">MAKVLTTGRPWRVILVFAVPLLVGNLVQQLYQVADAFVVGRTLGVTSLAAVGVVGSLLFLLLGAAWGMTSGFAIPTAQAFGAGDQRGVRRSVATGTILAAGASVVLTVVAIGLVEPALGWLHTPAELVPEARTFALVSFAGSAVTMFYNYLAAIIRAIGDSRTPLVFLTVSCLLNVALVVTLVNGLGTGVGGAALATVVSQLISVLLCLEYVRRRVPVLHVRREDWRISRGDVTRHLRLGLPMGFQASIIAIGTLAVQLRLNELGADAVAAYTTAARVDGLAIALLASLGLAVSTFVAQNHGGRRPDRIRRGVLESLGIAFAGAVLLGVVLISSGARLVELFVGPGEERVVEMAAVLLTVNGATYTLLGALFVLRGALQGLGQSFVPTMTGVLELVMRVGAAIVLGAAFGYTGVVWGNPLAWVGAIVLLVPAYVRAHRALGVAASAGGAHAAGTDEVATSADVLSRRAAVPGDVAVAGVETTTPASDDVLAAHDWTGATVPTLVDGPSDGSVVLEAVVPLPRSALEAETPAGTDAVASDDGPRESRAVGCAGPDEAELTAR</sequence>
<comment type="caution">
    <text evidence="9">The sequence shown here is derived from an EMBL/GenBank/DDBJ whole genome shotgun (WGS) entry which is preliminary data.</text>
</comment>
<evidence type="ECO:0000256" key="3">
    <source>
        <dbReference type="ARBA" id="ARBA00022475"/>
    </source>
</evidence>
<evidence type="ECO:0000256" key="2">
    <source>
        <dbReference type="ARBA" id="ARBA00022448"/>
    </source>
</evidence>
<feature type="transmembrane region" description="Helical" evidence="8">
    <location>
        <begin position="353"/>
        <end position="374"/>
    </location>
</feature>
<dbReference type="OrthoDB" id="9806302at2"/>
<evidence type="ECO:0000256" key="8">
    <source>
        <dbReference type="SAM" id="Phobius"/>
    </source>
</evidence>
<feature type="transmembrane region" description="Helical" evidence="8">
    <location>
        <begin position="281"/>
        <end position="300"/>
    </location>
</feature>
<feature type="transmembrane region" description="Helical" evidence="8">
    <location>
        <begin position="395"/>
        <end position="414"/>
    </location>
</feature>
<comment type="subcellular location">
    <subcellularLocation>
        <location evidence="1">Cell membrane</location>
        <topology evidence="1">Multi-pass membrane protein</topology>
    </subcellularLocation>
</comment>
<dbReference type="EMBL" id="BJUA01000001">
    <property type="protein sequence ID" value="GEK16452.1"/>
    <property type="molecule type" value="Genomic_DNA"/>
</dbReference>
<feature type="transmembrane region" description="Helical" evidence="8">
    <location>
        <begin position="43"/>
        <end position="66"/>
    </location>
</feature>
<keyword evidence="10" id="KW-1185">Reference proteome</keyword>
<feature type="transmembrane region" description="Helical" evidence="8">
    <location>
        <begin position="239"/>
        <end position="261"/>
    </location>
</feature>
<dbReference type="RefSeq" id="WP_146804763.1">
    <property type="nucleotide sequence ID" value="NZ_BJUA01000001.1"/>
</dbReference>
<dbReference type="Proteomes" id="UP000321386">
    <property type="component" value="Unassembled WGS sequence"/>
</dbReference>
<dbReference type="Pfam" id="PF01554">
    <property type="entry name" value="MatE"/>
    <property type="match status" value="2"/>
</dbReference>
<dbReference type="CDD" id="cd13138">
    <property type="entry name" value="MATE_yoeA_like"/>
    <property type="match status" value="1"/>
</dbReference>
<dbReference type="NCBIfam" id="TIGR00797">
    <property type="entry name" value="matE"/>
    <property type="match status" value="1"/>
</dbReference>
<keyword evidence="2" id="KW-0813">Transport</keyword>
<feature type="transmembrane region" description="Helical" evidence="8">
    <location>
        <begin position="12"/>
        <end position="31"/>
    </location>
</feature>
<proteinExistence type="predicted"/>
<evidence type="ECO:0000256" key="6">
    <source>
        <dbReference type="ARBA" id="ARBA00023136"/>
    </source>
</evidence>
<evidence type="ECO:0000256" key="5">
    <source>
        <dbReference type="ARBA" id="ARBA00022989"/>
    </source>
</evidence>
<dbReference type="PANTHER" id="PTHR43549:SF3">
    <property type="entry name" value="MULTIDRUG RESISTANCE PROTEIN YPNP-RELATED"/>
    <property type="match status" value="1"/>
</dbReference>
<accession>A0A510UP68</accession>
<organism evidence="9 10">
    <name type="scientific">Cellulomonas persica</name>
    <dbReference type="NCBI Taxonomy" id="76861"/>
    <lineage>
        <taxon>Bacteria</taxon>
        <taxon>Bacillati</taxon>
        <taxon>Actinomycetota</taxon>
        <taxon>Actinomycetes</taxon>
        <taxon>Micrococcales</taxon>
        <taxon>Cellulomonadaceae</taxon>
        <taxon>Cellulomonas</taxon>
    </lineage>
</organism>
<keyword evidence="3" id="KW-1003">Cell membrane</keyword>
<evidence type="ECO:0000313" key="10">
    <source>
        <dbReference type="Proteomes" id="UP000321386"/>
    </source>
</evidence>
<feature type="transmembrane region" description="Helical" evidence="8">
    <location>
        <begin position="134"/>
        <end position="153"/>
    </location>
</feature>
<name>A0A510UP68_9CELL</name>
<dbReference type="GO" id="GO:0015297">
    <property type="term" value="F:antiporter activity"/>
    <property type="evidence" value="ECO:0007669"/>
    <property type="project" value="InterPro"/>
</dbReference>
<keyword evidence="6 8" id="KW-0472">Membrane</keyword>
<dbReference type="GO" id="GO:0042910">
    <property type="term" value="F:xenobiotic transmembrane transporter activity"/>
    <property type="evidence" value="ECO:0007669"/>
    <property type="project" value="InterPro"/>
</dbReference>
<dbReference type="PANTHER" id="PTHR43549">
    <property type="entry name" value="MULTIDRUG RESISTANCE PROTEIN YPNP-RELATED"/>
    <property type="match status" value="1"/>
</dbReference>
<dbReference type="AlphaFoldDB" id="A0A510UP68"/>